<name>K1QCM4_MAGGI</name>
<sequence length="135" mass="15622">MLFMNGQKYEETKQMLEAKYLDNKAIRSAITHPDVREVHEALTKLLETPIWKLLIEIKQNIQKSDVSDKQVKLSMELDILLNTVKHPVSDGIIRSISSTSHTISEIPDELRNYLLRKRDVSGFGIWNNYELRGSI</sequence>
<accession>K1QCM4</accession>
<proteinExistence type="predicted"/>
<dbReference type="EMBL" id="JH816301">
    <property type="protein sequence ID" value="EKC31728.1"/>
    <property type="molecule type" value="Genomic_DNA"/>
</dbReference>
<dbReference type="HOGENOM" id="CLU_1887757_0_0_1"/>
<protein>
    <submittedName>
        <fullName evidence="1">Uncharacterized protein</fullName>
    </submittedName>
</protein>
<dbReference type="AlphaFoldDB" id="K1QCM4"/>
<dbReference type="InParanoid" id="K1QCM4"/>
<gene>
    <name evidence="1" type="ORF">CGI_10003705</name>
</gene>
<evidence type="ECO:0000313" key="1">
    <source>
        <dbReference type="EMBL" id="EKC31728.1"/>
    </source>
</evidence>
<reference evidence="1" key="1">
    <citation type="journal article" date="2012" name="Nature">
        <title>The oyster genome reveals stress adaptation and complexity of shell formation.</title>
        <authorList>
            <person name="Zhang G."/>
            <person name="Fang X."/>
            <person name="Guo X."/>
            <person name="Li L."/>
            <person name="Luo R."/>
            <person name="Xu F."/>
            <person name="Yang P."/>
            <person name="Zhang L."/>
            <person name="Wang X."/>
            <person name="Qi H."/>
            <person name="Xiong Z."/>
            <person name="Que H."/>
            <person name="Xie Y."/>
            <person name="Holland P.W."/>
            <person name="Paps J."/>
            <person name="Zhu Y."/>
            <person name="Wu F."/>
            <person name="Chen Y."/>
            <person name="Wang J."/>
            <person name="Peng C."/>
            <person name="Meng J."/>
            <person name="Yang L."/>
            <person name="Liu J."/>
            <person name="Wen B."/>
            <person name="Zhang N."/>
            <person name="Huang Z."/>
            <person name="Zhu Q."/>
            <person name="Feng Y."/>
            <person name="Mount A."/>
            <person name="Hedgecock D."/>
            <person name="Xu Z."/>
            <person name="Liu Y."/>
            <person name="Domazet-Loso T."/>
            <person name="Du Y."/>
            <person name="Sun X."/>
            <person name="Zhang S."/>
            <person name="Liu B."/>
            <person name="Cheng P."/>
            <person name="Jiang X."/>
            <person name="Li J."/>
            <person name="Fan D."/>
            <person name="Wang W."/>
            <person name="Fu W."/>
            <person name="Wang T."/>
            <person name="Wang B."/>
            <person name="Zhang J."/>
            <person name="Peng Z."/>
            <person name="Li Y."/>
            <person name="Li N."/>
            <person name="Wang J."/>
            <person name="Chen M."/>
            <person name="He Y."/>
            <person name="Tan F."/>
            <person name="Song X."/>
            <person name="Zheng Q."/>
            <person name="Huang R."/>
            <person name="Yang H."/>
            <person name="Du X."/>
            <person name="Chen L."/>
            <person name="Yang M."/>
            <person name="Gaffney P.M."/>
            <person name="Wang S."/>
            <person name="Luo L."/>
            <person name="She Z."/>
            <person name="Ming Y."/>
            <person name="Huang W."/>
            <person name="Zhang S."/>
            <person name="Huang B."/>
            <person name="Zhang Y."/>
            <person name="Qu T."/>
            <person name="Ni P."/>
            <person name="Miao G."/>
            <person name="Wang J."/>
            <person name="Wang Q."/>
            <person name="Steinberg C.E."/>
            <person name="Wang H."/>
            <person name="Li N."/>
            <person name="Qian L."/>
            <person name="Zhang G."/>
            <person name="Li Y."/>
            <person name="Yang H."/>
            <person name="Liu X."/>
            <person name="Wang J."/>
            <person name="Yin Y."/>
            <person name="Wang J."/>
        </authorList>
    </citation>
    <scope>NUCLEOTIDE SEQUENCE [LARGE SCALE GENOMIC DNA]</scope>
    <source>
        <strain evidence="1">05x7-T-G4-1.051#20</strain>
    </source>
</reference>
<organism evidence="1">
    <name type="scientific">Magallana gigas</name>
    <name type="common">Pacific oyster</name>
    <name type="synonym">Crassostrea gigas</name>
    <dbReference type="NCBI Taxonomy" id="29159"/>
    <lineage>
        <taxon>Eukaryota</taxon>
        <taxon>Metazoa</taxon>
        <taxon>Spiralia</taxon>
        <taxon>Lophotrochozoa</taxon>
        <taxon>Mollusca</taxon>
        <taxon>Bivalvia</taxon>
        <taxon>Autobranchia</taxon>
        <taxon>Pteriomorphia</taxon>
        <taxon>Ostreida</taxon>
        <taxon>Ostreoidea</taxon>
        <taxon>Ostreidae</taxon>
        <taxon>Magallana</taxon>
    </lineage>
</organism>